<dbReference type="Proteomes" id="UP001060085">
    <property type="component" value="Linkage Group LG04"/>
</dbReference>
<keyword evidence="2" id="KW-1185">Reference proteome</keyword>
<protein>
    <submittedName>
        <fullName evidence="1">Uncharacterized protein</fullName>
    </submittedName>
</protein>
<proteinExistence type="predicted"/>
<name>A0ACC0B3T2_CATRO</name>
<sequence>MTKEAIYGKRKTTRKTKNTKLNACKCNVFLRCDVNPSSLNEVQPLPKILLFSRGILRENLLVSWFLLPLSLACPGLSSLKLLHIKCLILCLFEHLQLSAFIVYLLEIDALGLSWLRSLKDLKRLEY</sequence>
<gene>
    <name evidence="1" type="ORF">M9H77_17155</name>
</gene>
<accession>A0ACC0B3T2</accession>
<comment type="caution">
    <text evidence="1">The sequence shown here is derived from an EMBL/GenBank/DDBJ whole genome shotgun (WGS) entry which is preliminary data.</text>
</comment>
<organism evidence="1 2">
    <name type="scientific">Catharanthus roseus</name>
    <name type="common">Madagascar periwinkle</name>
    <name type="synonym">Vinca rosea</name>
    <dbReference type="NCBI Taxonomy" id="4058"/>
    <lineage>
        <taxon>Eukaryota</taxon>
        <taxon>Viridiplantae</taxon>
        <taxon>Streptophyta</taxon>
        <taxon>Embryophyta</taxon>
        <taxon>Tracheophyta</taxon>
        <taxon>Spermatophyta</taxon>
        <taxon>Magnoliopsida</taxon>
        <taxon>eudicotyledons</taxon>
        <taxon>Gunneridae</taxon>
        <taxon>Pentapetalae</taxon>
        <taxon>asterids</taxon>
        <taxon>lamiids</taxon>
        <taxon>Gentianales</taxon>
        <taxon>Apocynaceae</taxon>
        <taxon>Rauvolfioideae</taxon>
        <taxon>Vinceae</taxon>
        <taxon>Catharanthinae</taxon>
        <taxon>Catharanthus</taxon>
    </lineage>
</organism>
<reference evidence="2" key="1">
    <citation type="journal article" date="2023" name="Nat. Plants">
        <title>Single-cell RNA sequencing provides a high-resolution roadmap for understanding the multicellular compartmentation of specialized metabolism.</title>
        <authorList>
            <person name="Sun S."/>
            <person name="Shen X."/>
            <person name="Li Y."/>
            <person name="Li Y."/>
            <person name="Wang S."/>
            <person name="Li R."/>
            <person name="Zhang H."/>
            <person name="Shen G."/>
            <person name="Guo B."/>
            <person name="Wei J."/>
            <person name="Xu J."/>
            <person name="St-Pierre B."/>
            <person name="Chen S."/>
            <person name="Sun C."/>
        </authorList>
    </citation>
    <scope>NUCLEOTIDE SEQUENCE [LARGE SCALE GENOMIC DNA]</scope>
</reference>
<dbReference type="EMBL" id="CM044704">
    <property type="protein sequence ID" value="KAI5667302.1"/>
    <property type="molecule type" value="Genomic_DNA"/>
</dbReference>
<evidence type="ECO:0000313" key="2">
    <source>
        <dbReference type="Proteomes" id="UP001060085"/>
    </source>
</evidence>
<evidence type="ECO:0000313" key="1">
    <source>
        <dbReference type="EMBL" id="KAI5667302.1"/>
    </source>
</evidence>